<keyword evidence="2" id="KW-0547">Nucleotide-binding</keyword>
<evidence type="ECO:0000256" key="1">
    <source>
        <dbReference type="ARBA" id="ARBA00022679"/>
    </source>
</evidence>
<accession>A0ABW4SH05</accession>
<dbReference type="PANTHER" id="PTHR41299">
    <property type="entry name" value="THIAMINE PYROPHOSPHOKINASE"/>
    <property type="match status" value="1"/>
</dbReference>
<evidence type="ECO:0000256" key="2">
    <source>
        <dbReference type="ARBA" id="ARBA00022741"/>
    </source>
</evidence>
<evidence type="ECO:0000256" key="3">
    <source>
        <dbReference type="ARBA" id="ARBA00022777"/>
    </source>
</evidence>
<evidence type="ECO:0000256" key="4">
    <source>
        <dbReference type="ARBA" id="ARBA00022840"/>
    </source>
</evidence>
<evidence type="ECO:0000256" key="5">
    <source>
        <dbReference type="NCBIfam" id="TIGR01378"/>
    </source>
</evidence>
<dbReference type="RefSeq" id="WP_381538313.1">
    <property type="nucleotide sequence ID" value="NZ_JBHUGI010000032.1"/>
</dbReference>
<dbReference type="CDD" id="cd07995">
    <property type="entry name" value="TPK"/>
    <property type="match status" value="1"/>
</dbReference>
<dbReference type="Gene3D" id="3.40.50.10240">
    <property type="entry name" value="Thiamin pyrophosphokinase, catalytic domain"/>
    <property type="match status" value="1"/>
</dbReference>
<dbReference type="InterPro" id="IPR036759">
    <property type="entry name" value="TPK_catalytic_sf"/>
</dbReference>
<dbReference type="Pfam" id="PF04265">
    <property type="entry name" value="TPK_B1_binding"/>
    <property type="match status" value="1"/>
</dbReference>
<sequence length="217" mass="24205">MKTVVICAGGPIAEVMNLSEFDKENTIFIGADKGALHLFEQGIVPHEAVGDFDSVSKRDYEKIVHSVRIVDRFRAEKDETDTELAVERALVYQPETIILTGVTGGRLDHTQSALHLMYRYQTNHPEITFSIRNPLNELTMLTPGTYIINDNEQLPYISFFPFGQLVSGLTLEGFKFDVANADLQVGTTKYTSNELVEGVCTILFHEGICLMVRSSDA</sequence>
<keyword evidence="8" id="KW-1185">Reference proteome</keyword>
<dbReference type="InterPro" id="IPR036371">
    <property type="entry name" value="TPK_B1-bd_sf"/>
</dbReference>
<protein>
    <recommendedName>
        <fullName evidence="5">Thiamine diphosphokinase</fullName>
        <ecNumber evidence="5">2.7.6.2</ecNumber>
    </recommendedName>
</protein>
<dbReference type="SUPFAM" id="SSF63999">
    <property type="entry name" value="Thiamin pyrophosphokinase, catalytic domain"/>
    <property type="match status" value="1"/>
</dbReference>
<dbReference type="PANTHER" id="PTHR41299:SF1">
    <property type="entry name" value="THIAMINE PYROPHOSPHOKINASE"/>
    <property type="match status" value="1"/>
</dbReference>
<dbReference type="EC" id="2.7.6.2" evidence="5"/>
<proteinExistence type="predicted"/>
<dbReference type="NCBIfam" id="TIGR01378">
    <property type="entry name" value="thi_PPkinase"/>
    <property type="match status" value="1"/>
</dbReference>
<dbReference type="InterPro" id="IPR053149">
    <property type="entry name" value="TPK"/>
</dbReference>
<evidence type="ECO:0000313" key="7">
    <source>
        <dbReference type="EMBL" id="MFD1928745.1"/>
    </source>
</evidence>
<dbReference type="InterPro" id="IPR007371">
    <property type="entry name" value="TPK_catalytic"/>
</dbReference>
<reference evidence="8" key="1">
    <citation type="journal article" date="2019" name="Int. J. Syst. Evol. Microbiol.">
        <title>The Global Catalogue of Microorganisms (GCM) 10K type strain sequencing project: providing services to taxonomists for standard genome sequencing and annotation.</title>
        <authorList>
            <consortium name="The Broad Institute Genomics Platform"/>
            <consortium name="The Broad Institute Genome Sequencing Center for Infectious Disease"/>
            <person name="Wu L."/>
            <person name="Ma J."/>
        </authorList>
    </citation>
    <scope>NUCLEOTIDE SEQUENCE [LARGE SCALE GENOMIC DNA]</scope>
    <source>
        <strain evidence="8">CGMCC 4.7177</strain>
    </source>
</reference>
<dbReference type="Pfam" id="PF04263">
    <property type="entry name" value="TPK_catalytic"/>
    <property type="match status" value="1"/>
</dbReference>
<dbReference type="EMBL" id="JBHUGI010000032">
    <property type="protein sequence ID" value="MFD1928745.1"/>
    <property type="molecule type" value="Genomic_DNA"/>
</dbReference>
<dbReference type="SMART" id="SM00983">
    <property type="entry name" value="TPK_B1_binding"/>
    <property type="match status" value="1"/>
</dbReference>
<gene>
    <name evidence="7" type="ORF">ACFSFY_11950</name>
</gene>
<feature type="domain" description="Thiamin pyrophosphokinase thiamin-binding" evidence="6">
    <location>
        <begin position="144"/>
        <end position="210"/>
    </location>
</feature>
<dbReference type="Proteomes" id="UP001597218">
    <property type="component" value="Unassembled WGS sequence"/>
</dbReference>
<keyword evidence="4" id="KW-0067">ATP-binding</keyword>
<evidence type="ECO:0000259" key="6">
    <source>
        <dbReference type="SMART" id="SM00983"/>
    </source>
</evidence>
<dbReference type="InterPro" id="IPR007373">
    <property type="entry name" value="Thiamin_PyroPKinase_B1-bd"/>
</dbReference>
<dbReference type="GO" id="GO:0004788">
    <property type="term" value="F:thiamine diphosphokinase activity"/>
    <property type="evidence" value="ECO:0007669"/>
    <property type="project" value="UniProtKB-EC"/>
</dbReference>
<name>A0ABW4SH05_9BACL</name>
<comment type="caution">
    <text evidence="7">The sequence shown here is derived from an EMBL/GenBank/DDBJ whole genome shotgun (WGS) entry which is preliminary data.</text>
</comment>
<keyword evidence="1 7" id="KW-0808">Transferase</keyword>
<keyword evidence="3" id="KW-0418">Kinase</keyword>
<dbReference type="SUPFAM" id="SSF63862">
    <property type="entry name" value="Thiamin pyrophosphokinase, substrate-binding domain"/>
    <property type="match status" value="1"/>
</dbReference>
<organism evidence="7 8">
    <name type="scientific">Sporosarcina siberiensis</name>
    <dbReference type="NCBI Taxonomy" id="1365606"/>
    <lineage>
        <taxon>Bacteria</taxon>
        <taxon>Bacillati</taxon>
        <taxon>Bacillota</taxon>
        <taxon>Bacilli</taxon>
        <taxon>Bacillales</taxon>
        <taxon>Caryophanaceae</taxon>
        <taxon>Sporosarcina</taxon>
    </lineage>
</organism>
<dbReference type="InterPro" id="IPR006282">
    <property type="entry name" value="Thi_PPkinase"/>
</dbReference>
<evidence type="ECO:0000313" key="8">
    <source>
        <dbReference type="Proteomes" id="UP001597218"/>
    </source>
</evidence>